<sequence length="226" mass="24429">MTYGLGDLFGYVTFGLLGLLPIANPLSSAAVLLALTARHTVRERNRVINRNTVYVVIIMLVCYYVGNAVMSAFGVSIPGLRLAGGMIVAYIGFTMLFPSQVSETETQVDMAGDGGARELRDIAFIPLAIPVTSGPGTIAYIISAAAMAPDDMPFLYESLIVLAVVLVFAVILWICLRGATQIRRFLGDSGLDAFSRIMGFVMVCIGMQFIINGTYEILKDWQIVTV</sequence>
<evidence type="ECO:0000256" key="2">
    <source>
        <dbReference type="ARBA" id="ARBA00009784"/>
    </source>
</evidence>
<feature type="transmembrane region" description="Helical" evidence="8">
    <location>
        <begin position="72"/>
        <end position="93"/>
    </location>
</feature>
<keyword evidence="3" id="KW-1003">Cell membrane</keyword>
<evidence type="ECO:0000313" key="10">
    <source>
        <dbReference type="Proteomes" id="UP000315167"/>
    </source>
</evidence>
<feature type="transmembrane region" description="Helical" evidence="8">
    <location>
        <begin position="197"/>
        <end position="218"/>
    </location>
</feature>
<dbReference type="NCBIfam" id="TIGR00427">
    <property type="entry name" value="NAAT family transporter"/>
    <property type="match status" value="1"/>
</dbReference>
<feature type="transmembrane region" description="Helical" evidence="8">
    <location>
        <begin position="154"/>
        <end position="176"/>
    </location>
</feature>
<dbReference type="PANTHER" id="PTHR33508:SF2">
    <property type="entry name" value="UPF0056 INNER MEMBRANE PROTEIN MARC"/>
    <property type="match status" value="1"/>
</dbReference>
<evidence type="ECO:0000256" key="5">
    <source>
        <dbReference type="ARBA" id="ARBA00022692"/>
    </source>
</evidence>
<keyword evidence="4" id="KW-0997">Cell inner membrane</keyword>
<evidence type="ECO:0000256" key="8">
    <source>
        <dbReference type="RuleBase" id="RU362048"/>
    </source>
</evidence>
<dbReference type="EMBL" id="VLKN01000005">
    <property type="protein sequence ID" value="TWI01861.1"/>
    <property type="molecule type" value="Genomic_DNA"/>
</dbReference>
<protein>
    <recommendedName>
        <fullName evidence="8">UPF0056 membrane protein</fullName>
    </recommendedName>
</protein>
<proteinExistence type="inferred from homology"/>
<evidence type="ECO:0000256" key="7">
    <source>
        <dbReference type="ARBA" id="ARBA00023136"/>
    </source>
</evidence>
<feature type="transmembrane region" description="Helical" evidence="8">
    <location>
        <begin position="12"/>
        <end position="35"/>
    </location>
</feature>
<dbReference type="GO" id="GO:0005886">
    <property type="term" value="C:plasma membrane"/>
    <property type="evidence" value="ECO:0007669"/>
    <property type="project" value="UniProtKB-SubCell"/>
</dbReference>
<dbReference type="AlphaFoldDB" id="A0A562L2K5"/>
<name>A0A562L2K5_9GAMM</name>
<gene>
    <name evidence="9" type="ORF">IP90_02421</name>
</gene>
<keyword evidence="7 8" id="KW-0472">Membrane</keyword>
<comment type="subcellular location">
    <subcellularLocation>
        <location evidence="1">Cell inner membrane</location>
        <topology evidence="1">Multi-pass membrane protein</topology>
    </subcellularLocation>
    <subcellularLocation>
        <location evidence="8">Cell membrane</location>
        <topology evidence="8">Multi-pass membrane protein</topology>
    </subcellularLocation>
</comment>
<dbReference type="Proteomes" id="UP000315167">
    <property type="component" value="Unassembled WGS sequence"/>
</dbReference>
<dbReference type="PANTHER" id="PTHR33508">
    <property type="entry name" value="UPF0056 MEMBRANE PROTEIN YHCE"/>
    <property type="match status" value="1"/>
</dbReference>
<evidence type="ECO:0000256" key="4">
    <source>
        <dbReference type="ARBA" id="ARBA00022519"/>
    </source>
</evidence>
<evidence type="ECO:0000256" key="6">
    <source>
        <dbReference type="ARBA" id="ARBA00022989"/>
    </source>
</evidence>
<organism evidence="9 10">
    <name type="scientific">Luteimonas cucumeris</name>
    <dbReference type="NCBI Taxonomy" id="985012"/>
    <lineage>
        <taxon>Bacteria</taxon>
        <taxon>Pseudomonadati</taxon>
        <taxon>Pseudomonadota</taxon>
        <taxon>Gammaproteobacteria</taxon>
        <taxon>Lysobacterales</taxon>
        <taxon>Lysobacteraceae</taxon>
        <taxon>Luteimonas</taxon>
    </lineage>
</organism>
<feature type="transmembrane region" description="Helical" evidence="8">
    <location>
        <begin position="127"/>
        <end position="148"/>
    </location>
</feature>
<dbReference type="NCBIfam" id="NF008228">
    <property type="entry name" value="PRK10995.1"/>
    <property type="match status" value="1"/>
</dbReference>
<accession>A0A562L2K5</accession>
<dbReference type="Pfam" id="PF01914">
    <property type="entry name" value="MarC"/>
    <property type="match status" value="1"/>
</dbReference>
<dbReference type="RefSeq" id="WP_242007582.1">
    <property type="nucleotide sequence ID" value="NZ_VLKN01000005.1"/>
</dbReference>
<evidence type="ECO:0000313" key="9">
    <source>
        <dbReference type="EMBL" id="TWI01861.1"/>
    </source>
</evidence>
<keyword evidence="10" id="KW-1185">Reference proteome</keyword>
<comment type="similarity">
    <text evidence="2 8">Belongs to the UPF0056 (MarC) family.</text>
</comment>
<keyword evidence="5 8" id="KW-0812">Transmembrane</keyword>
<reference evidence="9 10" key="1">
    <citation type="journal article" date="2015" name="Stand. Genomic Sci.">
        <title>Genomic Encyclopedia of Bacterial and Archaeal Type Strains, Phase III: the genomes of soil and plant-associated and newly described type strains.</title>
        <authorList>
            <person name="Whitman W.B."/>
            <person name="Woyke T."/>
            <person name="Klenk H.P."/>
            <person name="Zhou Y."/>
            <person name="Lilburn T.G."/>
            <person name="Beck B.J."/>
            <person name="De Vos P."/>
            <person name="Vandamme P."/>
            <person name="Eisen J.A."/>
            <person name="Garrity G."/>
            <person name="Hugenholtz P."/>
            <person name="Kyrpides N.C."/>
        </authorList>
    </citation>
    <scope>NUCLEOTIDE SEQUENCE [LARGE SCALE GENOMIC DNA]</scope>
    <source>
        <strain evidence="9 10">CGMCC 1.10821</strain>
    </source>
</reference>
<feature type="transmembrane region" description="Helical" evidence="8">
    <location>
        <begin position="47"/>
        <end position="66"/>
    </location>
</feature>
<evidence type="ECO:0000256" key="1">
    <source>
        <dbReference type="ARBA" id="ARBA00004429"/>
    </source>
</evidence>
<evidence type="ECO:0000256" key="3">
    <source>
        <dbReference type="ARBA" id="ARBA00022475"/>
    </source>
</evidence>
<keyword evidence="6 8" id="KW-1133">Transmembrane helix</keyword>
<comment type="caution">
    <text evidence="9">The sequence shown here is derived from an EMBL/GenBank/DDBJ whole genome shotgun (WGS) entry which is preliminary data.</text>
</comment>
<dbReference type="InterPro" id="IPR002771">
    <property type="entry name" value="Multi_antbiot-R_MarC"/>
</dbReference>